<feature type="compositionally biased region" description="Basic residues" evidence="1">
    <location>
        <begin position="33"/>
        <end position="56"/>
    </location>
</feature>
<comment type="caution">
    <text evidence="2">The sequence shown here is derived from an EMBL/GenBank/DDBJ whole genome shotgun (WGS) entry which is preliminary data.</text>
</comment>
<feature type="compositionally biased region" description="Polar residues" evidence="1">
    <location>
        <begin position="14"/>
        <end position="30"/>
    </location>
</feature>
<dbReference type="Gramene" id="OE9A116212T2">
    <property type="protein sequence ID" value="OE9A116212C2"/>
    <property type="gene ID" value="OE9A116212"/>
</dbReference>
<accession>A0A8S0UWI7</accession>
<dbReference type="Proteomes" id="UP000594638">
    <property type="component" value="Unassembled WGS sequence"/>
</dbReference>
<evidence type="ECO:0000313" key="2">
    <source>
        <dbReference type="EMBL" id="CAA3023320.1"/>
    </source>
</evidence>
<gene>
    <name evidence="2" type="ORF">OLEA9_A116212</name>
</gene>
<name>A0A8S0UWI7_OLEEU</name>
<sequence length="56" mass="6702">MADSQVEPVAMTGVVNTDNSQIRPPSTPSEQLKRRRERKPRKRRRERKRKRTDNRT</sequence>
<feature type="region of interest" description="Disordered" evidence="1">
    <location>
        <begin position="1"/>
        <end position="56"/>
    </location>
</feature>
<evidence type="ECO:0000313" key="3">
    <source>
        <dbReference type="Proteomes" id="UP000594638"/>
    </source>
</evidence>
<keyword evidence="3" id="KW-1185">Reference proteome</keyword>
<reference evidence="2 3" key="1">
    <citation type="submission" date="2019-12" db="EMBL/GenBank/DDBJ databases">
        <authorList>
            <person name="Alioto T."/>
            <person name="Alioto T."/>
            <person name="Gomez Garrido J."/>
        </authorList>
    </citation>
    <scope>NUCLEOTIDE SEQUENCE [LARGE SCALE GENOMIC DNA]</scope>
</reference>
<proteinExistence type="predicted"/>
<organism evidence="2 3">
    <name type="scientific">Olea europaea subsp. europaea</name>
    <dbReference type="NCBI Taxonomy" id="158383"/>
    <lineage>
        <taxon>Eukaryota</taxon>
        <taxon>Viridiplantae</taxon>
        <taxon>Streptophyta</taxon>
        <taxon>Embryophyta</taxon>
        <taxon>Tracheophyta</taxon>
        <taxon>Spermatophyta</taxon>
        <taxon>Magnoliopsida</taxon>
        <taxon>eudicotyledons</taxon>
        <taxon>Gunneridae</taxon>
        <taxon>Pentapetalae</taxon>
        <taxon>asterids</taxon>
        <taxon>lamiids</taxon>
        <taxon>Lamiales</taxon>
        <taxon>Oleaceae</taxon>
        <taxon>Oleeae</taxon>
        <taxon>Olea</taxon>
    </lineage>
</organism>
<evidence type="ECO:0000256" key="1">
    <source>
        <dbReference type="SAM" id="MobiDB-lite"/>
    </source>
</evidence>
<dbReference type="EMBL" id="CACTIH010009087">
    <property type="protein sequence ID" value="CAA3023320.1"/>
    <property type="molecule type" value="Genomic_DNA"/>
</dbReference>
<dbReference type="AlphaFoldDB" id="A0A8S0UWI7"/>
<protein>
    <submittedName>
        <fullName evidence="2">Uncharacterized protein</fullName>
    </submittedName>
</protein>